<keyword evidence="3" id="KW-1185">Reference proteome</keyword>
<dbReference type="Gene3D" id="3.30.70.360">
    <property type="match status" value="1"/>
</dbReference>
<dbReference type="AlphaFoldDB" id="A0A1T4W9P0"/>
<evidence type="ECO:0000256" key="1">
    <source>
        <dbReference type="ARBA" id="ARBA00022801"/>
    </source>
</evidence>
<protein>
    <submittedName>
        <fullName evidence="2">Glutamate carboxypeptidase</fullName>
    </submittedName>
</protein>
<dbReference type="InterPro" id="IPR050072">
    <property type="entry name" value="Peptidase_M20A"/>
</dbReference>
<keyword evidence="2" id="KW-0645">Protease</keyword>
<accession>A0A1T4W9P0</accession>
<dbReference type="RefSeq" id="WP_078685185.1">
    <property type="nucleotide sequence ID" value="NZ_FUYA01000005.1"/>
</dbReference>
<dbReference type="Gene3D" id="3.40.630.10">
    <property type="entry name" value="Zn peptidases"/>
    <property type="match status" value="1"/>
</dbReference>
<dbReference type="Pfam" id="PF01546">
    <property type="entry name" value="Peptidase_M20"/>
    <property type="match status" value="1"/>
</dbReference>
<dbReference type="EMBL" id="FUYA01000005">
    <property type="protein sequence ID" value="SKA73758.1"/>
    <property type="molecule type" value="Genomic_DNA"/>
</dbReference>
<evidence type="ECO:0000313" key="3">
    <source>
        <dbReference type="Proteomes" id="UP000189733"/>
    </source>
</evidence>
<dbReference type="OrthoDB" id="9809784at2"/>
<dbReference type="GO" id="GO:0004180">
    <property type="term" value="F:carboxypeptidase activity"/>
    <property type="evidence" value="ECO:0007669"/>
    <property type="project" value="UniProtKB-KW"/>
</dbReference>
<keyword evidence="2" id="KW-0121">Carboxypeptidase</keyword>
<dbReference type="Proteomes" id="UP000189733">
    <property type="component" value="Unassembled WGS sequence"/>
</dbReference>
<reference evidence="2 3" key="1">
    <citation type="submission" date="2017-02" db="EMBL/GenBank/DDBJ databases">
        <authorList>
            <person name="Peterson S.W."/>
        </authorList>
    </citation>
    <scope>NUCLEOTIDE SEQUENCE [LARGE SCALE GENOMIC DNA]</scope>
    <source>
        <strain evidence="2 3">DSM 18034</strain>
    </source>
</reference>
<dbReference type="PANTHER" id="PTHR43808:SF9">
    <property type="entry name" value="BLL0789 PROTEIN"/>
    <property type="match status" value="1"/>
</dbReference>
<keyword evidence="1" id="KW-0378">Hydrolase</keyword>
<proteinExistence type="predicted"/>
<gene>
    <name evidence="2" type="ORF">SAMN02745702_01912</name>
</gene>
<evidence type="ECO:0000313" key="2">
    <source>
        <dbReference type="EMBL" id="SKA73758.1"/>
    </source>
</evidence>
<organism evidence="2 3">
    <name type="scientific">Desulfobaculum bizertense DSM 18034</name>
    <dbReference type="NCBI Taxonomy" id="1121442"/>
    <lineage>
        <taxon>Bacteria</taxon>
        <taxon>Pseudomonadati</taxon>
        <taxon>Thermodesulfobacteriota</taxon>
        <taxon>Desulfovibrionia</taxon>
        <taxon>Desulfovibrionales</taxon>
        <taxon>Desulfovibrionaceae</taxon>
        <taxon>Desulfobaculum</taxon>
    </lineage>
</organism>
<dbReference type="PANTHER" id="PTHR43808">
    <property type="entry name" value="ACETYLORNITHINE DEACETYLASE"/>
    <property type="match status" value="1"/>
</dbReference>
<dbReference type="SUPFAM" id="SSF53187">
    <property type="entry name" value="Zn-dependent exopeptidases"/>
    <property type="match status" value="1"/>
</dbReference>
<dbReference type="STRING" id="1121442.SAMN02745702_01912"/>
<sequence length="396" mass="42851">MKDVQLRSVESFVRDHESEMLEFLQKSAEIQADALNVAGVQALAELFGPALKELGFTLQRDLQQEYGPSIIARRTAREDIFAAKGQVLLIGHIDSPTLRSWNVFPVVNDGRVLSGSGVLDMKAGLAVALMALRALASVGLLQDMPLTCLLTADSKVGAPASRAYIEAEAKQSLFAFGFSSGGREGALVTGRAGQRSYSVQVEVEPPVSPEGSQQALVEMSHKIIELWKQSRRQGDGRIVVDFADGETGVLNQGSYARAILETRFMTDKGMAHAQHDVETLLHQQHIQGTATSYQVMGGRPVMLQSGENRSLFAVADWIAKKMGMQVFERTLDFGSDVNFASSVGCPVLDGLGPAGWLDSKRGECVKLETLGARAVLLAGVLRECWERADSGTLYPL</sequence>
<name>A0A1T4W9P0_9BACT</name>
<dbReference type="InterPro" id="IPR002933">
    <property type="entry name" value="Peptidase_M20"/>
</dbReference>